<evidence type="ECO:0000256" key="4">
    <source>
        <dbReference type="ARBA" id="ARBA00023152"/>
    </source>
</evidence>
<gene>
    <name evidence="12" type="ORF">GSLYS_00003846001</name>
</gene>
<dbReference type="InterPro" id="IPR000941">
    <property type="entry name" value="Enolase"/>
</dbReference>
<dbReference type="AlphaFoldDB" id="A0AAV2HC32"/>
<comment type="pathway">
    <text evidence="1">Carbohydrate degradation; glycolysis; pyruvate from D-glyceraldehyde 3-phosphate: step 4/5.</text>
</comment>
<dbReference type="InterPro" id="IPR047500">
    <property type="entry name" value="DD_ENO4"/>
</dbReference>
<dbReference type="Gene3D" id="3.20.20.120">
    <property type="entry name" value="Enolase-like C-terminal domain"/>
    <property type="match status" value="1"/>
</dbReference>
<dbReference type="GO" id="GO:0004634">
    <property type="term" value="F:phosphopyruvate hydratase activity"/>
    <property type="evidence" value="ECO:0007669"/>
    <property type="project" value="UniProtKB-EC"/>
</dbReference>
<evidence type="ECO:0000256" key="2">
    <source>
        <dbReference type="ARBA" id="ARBA00009604"/>
    </source>
</evidence>
<keyword evidence="13" id="KW-1185">Reference proteome</keyword>
<evidence type="ECO:0000256" key="6">
    <source>
        <dbReference type="ARBA" id="ARBA00031125"/>
    </source>
</evidence>
<feature type="region of interest" description="Disordered" evidence="9">
    <location>
        <begin position="189"/>
        <end position="220"/>
    </location>
</feature>
<protein>
    <recommendedName>
        <fullName evidence="7">Enolase 4</fullName>
        <ecNumber evidence="3">4.2.1.11</ecNumber>
    </recommendedName>
    <alternativeName>
        <fullName evidence="6">2-phospho-D-glycerate hydro-lyase</fullName>
    </alternativeName>
</protein>
<dbReference type="PANTHER" id="PTHR11902">
    <property type="entry name" value="ENOLASE"/>
    <property type="match status" value="1"/>
</dbReference>
<dbReference type="SMART" id="SM01193">
    <property type="entry name" value="Enolase_N"/>
    <property type="match status" value="1"/>
</dbReference>
<evidence type="ECO:0000256" key="1">
    <source>
        <dbReference type="ARBA" id="ARBA00005031"/>
    </source>
</evidence>
<reference evidence="12 13" key="1">
    <citation type="submission" date="2024-04" db="EMBL/GenBank/DDBJ databases">
        <authorList>
            <consortium name="Genoscope - CEA"/>
            <person name="William W."/>
        </authorList>
    </citation>
    <scope>NUCLEOTIDE SEQUENCE [LARGE SCALE GENOMIC DNA]</scope>
</reference>
<keyword evidence="5" id="KW-0456">Lyase</keyword>
<name>A0AAV2HC32_LYMST</name>
<dbReference type="GO" id="GO:0000015">
    <property type="term" value="C:phosphopyruvate hydratase complex"/>
    <property type="evidence" value="ECO:0007669"/>
    <property type="project" value="InterPro"/>
</dbReference>
<dbReference type="GO" id="GO:0006096">
    <property type="term" value="P:glycolytic process"/>
    <property type="evidence" value="ECO:0007669"/>
    <property type="project" value="UniProtKB-KW"/>
</dbReference>
<dbReference type="EC" id="4.2.1.11" evidence="3"/>
<evidence type="ECO:0000256" key="9">
    <source>
        <dbReference type="SAM" id="MobiDB-lite"/>
    </source>
</evidence>
<dbReference type="SUPFAM" id="SSF54826">
    <property type="entry name" value="Enolase N-terminal domain-like"/>
    <property type="match status" value="1"/>
</dbReference>
<evidence type="ECO:0000259" key="11">
    <source>
        <dbReference type="SMART" id="SM01193"/>
    </source>
</evidence>
<evidence type="ECO:0000256" key="5">
    <source>
        <dbReference type="ARBA" id="ARBA00023239"/>
    </source>
</evidence>
<comment type="similarity">
    <text evidence="2">Belongs to the enolase family.</text>
</comment>
<dbReference type="GO" id="GO:0000287">
    <property type="term" value="F:magnesium ion binding"/>
    <property type="evidence" value="ECO:0007669"/>
    <property type="project" value="InterPro"/>
</dbReference>
<comment type="catalytic activity">
    <reaction evidence="8">
        <text>(2R)-2-phosphoglycerate = phosphoenolpyruvate + H2O</text>
        <dbReference type="Rhea" id="RHEA:10164"/>
        <dbReference type="ChEBI" id="CHEBI:15377"/>
        <dbReference type="ChEBI" id="CHEBI:58289"/>
        <dbReference type="ChEBI" id="CHEBI:58702"/>
        <dbReference type="EC" id="4.2.1.11"/>
    </reaction>
</comment>
<dbReference type="SUPFAM" id="SSF51604">
    <property type="entry name" value="Enolase C-terminal domain-like"/>
    <property type="match status" value="1"/>
</dbReference>
<feature type="domain" description="Enolase N-terminal" evidence="11">
    <location>
        <begin position="63"/>
        <end position="261"/>
    </location>
</feature>
<accession>A0AAV2HC32</accession>
<dbReference type="EMBL" id="CAXITT010000053">
    <property type="protein sequence ID" value="CAL1529691.1"/>
    <property type="molecule type" value="Genomic_DNA"/>
</dbReference>
<evidence type="ECO:0000256" key="8">
    <source>
        <dbReference type="ARBA" id="ARBA00048333"/>
    </source>
</evidence>
<evidence type="ECO:0000313" key="13">
    <source>
        <dbReference type="Proteomes" id="UP001497497"/>
    </source>
</evidence>
<dbReference type="CDD" id="cd22974">
    <property type="entry name" value="DD_ENO4"/>
    <property type="match status" value="1"/>
</dbReference>
<dbReference type="InterPro" id="IPR020810">
    <property type="entry name" value="Enolase_C"/>
</dbReference>
<dbReference type="PANTHER" id="PTHR11902:SF30">
    <property type="entry name" value="ENOLASE 4"/>
    <property type="match status" value="1"/>
</dbReference>
<evidence type="ECO:0000256" key="7">
    <source>
        <dbReference type="ARBA" id="ARBA00034855"/>
    </source>
</evidence>
<dbReference type="PRINTS" id="PR00148">
    <property type="entry name" value="ENOLASE"/>
</dbReference>
<evidence type="ECO:0000259" key="10">
    <source>
        <dbReference type="SMART" id="SM01192"/>
    </source>
</evidence>
<dbReference type="InterPro" id="IPR036849">
    <property type="entry name" value="Enolase-like_C_sf"/>
</dbReference>
<dbReference type="SMART" id="SM01192">
    <property type="entry name" value="Enolase_C"/>
    <property type="match status" value="1"/>
</dbReference>
<dbReference type="Gene3D" id="3.30.390.10">
    <property type="entry name" value="Enolase-like, N-terminal domain"/>
    <property type="match status" value="1"/>
</dbReference>
<evidence type="ECO:0000313" key="12">
    <source>
        <dbReference type="EMBL" id="CAL1529691.1"/>
    </source>
</evidence>
<proteinExistence type="inferred from homology"/>
<dbReference type="Proteomes" id="UP001497497">
    <property type="component" value="Unassembled WGS sequence"/>
</dbReference>
<evidence type="ECO:0000256" key="3">
    <source>
        <dbReference type="ARBA" id="ARBA00012058"/>
    </source>
</evidence>
<feature type="domain" description="Enolase C-terminal TIM barrel" evidence="10">
    <location>
        <begin position="273"/>
        <end position="554"/>
    </location>
</feature>
<organism evidence="12 13">
    <name type="scientific">Lymnaea stagnalis</name>
    <name type="common">Great pond snail</name>
    <name type="synonym">Helix stagnalis</name>
    <dbReference type="NCBI Taxonomy" id="6523"/>
    <lineage>
        <taxon>Eukaryota</taxon>
        <taxon>Metazoa</taxon>
        <taxon>Spiralia</taxon>
        <taxon>Lophotrochozoa</taxon>
        <taxon>Mollusca</taxon>
        <taxon>Gastropoda</taxon>
        <taxon>Heterobranchia</taxon>
        <taxon>Euthyneura</taxon>
        <taxon>Panpulmonata</taxon>
        <taxon>Hygrophila</taxon>
        <taxon>Lymnaeoidea</taxon>
        <taxon>Lymnaeidae</taxon>
        <taxon>Lymnaea</taxon>
    </lineage>
</organism>
<sequence length="655" mass="72148">MASAQKEGKDINALRQKAMLYYKANGIPVKIEEVLNSMFHDDPPDPYGHLANFFGALAKQATLNELSATMVLDGQGLPTIKTKVFCTVWNKSKVTKLISSSIIPRNNFRKPMDDRLKAYADSRVSVIAAVDMINTEISSKIQGMSAENQADIDQLLLTIIEFKKKVEEEKKKEIEASANELTIPAETKETISSQSANTPAVAKKKPVRMSAPARKSIQGPPAVPDKPLEQFLVGSEAVAAVSQAVCTAAAITNNLPLYQYIKNLVKGKAEKSELRIPLPMVTIIQGGRSVVGRLNCIKEFMIVPANNIRLDENIEHINNIYNYVEKVLYNKYGVSMNCVSANGALCPHFDTPNQGLDLLQEAIVAQGLTVGKDVFLALNIAAHEFYDQEKGKYEVVEGTFKQPDEMAGFWHDVLLKYPSVIALIDPIRGEDADAWVKLCDKMSASLYIMGNHFYNRPGLLCEEDLKFVWTTGIVLHMERLNTITDIVKCAEIFEDLDNEIVISTNDHETVDTFIVDLAAGLNAKFIKIGGPSLGERSCKLNRLLEIYHELELPEEPEPTDLANVHEEVQITEEVVTSEEVEVVPDEGDAGDTEALAENISADQSAAEAVTKLRLKLHEGFVFTRIVNPPLPDDQATVIISTASAIQLDIGNKPGT</sequence>
<dbReference type="InterPro" id="IPR020811">
    <property type="entry name" value="Enolase_N"/>
</dbReference>
<comment type="caution">
    <text evidence="12">The sequence shown here is derived from an EMBL/GenBank/DDBJ whole genome shotgun (WGS) entry which is preliminary data.</text>
</comment>
<dbReference type="InterPro" id="IPR029017">
    <property type="entry name" value="Enolase-like_N"/>
</dbReference>
<dbReference type="Pfam" id="PF00113">
    <property type="entry name" value="Enolase_C"/>
    <property type="match status" value="1"/>
</dbReference>
<keyword evidence="4" id="KW-0324">Glycolysis</keyword>